<comment type="function">
    <text evidence="1">VSG forms a coat on the surface of the parasite. The trypanosome evades the immune response of the host by expressing a series of antigenically distinct VSGs from an estimated 1000 VSG genes.</text>
</comment>
<evidence type="ECO:0000256" key="8">
    <source>
        <dbReference type="SAM" id="MobiDB-lite"/>
    </source>
</evidence>
<keyword evidence="9" id="KW-0732">Signal</keyword>
<feature type="region of interest" description="Disordered" evidence="8">
    <location>
        <begin position="222"/>
        <end position="251"/>
    </location>
</feature>
<evidence type="ECO:0000313" key="10">
    <source>
        <dbReference type="EMBL" id="AGQ49808.1"/>
    </source>
</evidence>
<dbReference type="VEuPathDB" id="TriTrypDB:Tb927.11.18850"/>
<comment type="subcellular location">
    <subcellularLocation>
        <location evidence="2">Cell membrane</location>
        <topology evidence="2">Lipid-anchor</topology>
        <topology evidence="2">GPI-anchor</topology>
    </subcellularLocation>
</comment>
<dbReference type="SUPFAM" id="SSF118251">
    <property type="entry name" value="Variant surface glycoprotein MITAT 1.2, VSG 221, C-terminal domain"/>
    <property type="match status" value="1"/>
</dbReference>
<dbReference type="VEuPathDB" id="TriTrypDB:Tb427_000164400"/>
<evidence type="ECO:0000256" key="5">
    <source>
        <dbReference type="ARBA" id="ARBA00023136"/>
    </source>
</evidence>
<gene>
    <name evidence="10" type="primary">VSG</name>
</gene>
<keyword evidence="4" id="KW-0336">GPI-anchor</keyword>
<dbReference type="GO" id="GO:0005886">
    <property type="term" value="C:plasma membrane"/>
    <property type="evidence" value="ECO:0007669"/>
    <property type="project" value="UniProtKB-SubCell"/>
</dbReference>
<accession>S5G3L8</accession>
<dbReference type="GO" id="GO:0098552">
    <property type="term" value="C:side of membrane"/>
    <property type="evidence" value="ECO:0007669"/>
    <property type="project" value="UniProtKB-KW"/>
</dbReference>
<keyword evidence="7" id="KW-0449">Lipoprotein</keyword>
<sequence>MAAVTEHQRNVVSFLPVLMILLAATATVQGAGPAHSAAKAVTDICSEVQYILNIAAALENRVTTAEENLKKLTDDQQMLSVATAASWPGTKYAAYAALTALATGRTLTASATLQAAGPQLRNAAATLRKRAHQLQVLQAVNPAAQPVWTVAGTGSANSAGTFGGSTEICTLTAPAKTGDNTACTAELANKQNLANAAEEIENEVAIKVTKDLMFGRRGQTLKAEAKGQPATARGAKTNNGHCGTSGSDSSSATNGLNAILTFTTTSDTALEDQEIKRQPGTGDGCGEEPADGKLLTVTKDRLAYTICKARGIKIHSPKQVTKETIASLSKDTQMQRIAAILLAHKAVDKEADITEAKTLAILKQAYGSTEDSLEQNFVKPLSEGSTTIKIGDQEATGPISELSKEKNFAHTLAFFTARIHRSHATAENKPQQPQPGVTDVCKGEAEKEKCNNTPGCKYNDKDSKCEKDSAKTTVAATKDDKTNTTGSNSFLIKKAPLLLAVLLF</sequence>
<feature type="chain" id="PRO_5004536523" evidence="9">
    <location>
        <begin position="31"/>
        <end position="504"/>
    </location>
</feature>
<keyword evidence="5" id="KW-0472">Membrane</keyword>
<evidence type="ECO:0000256" key="6">
    <source>
        <dbReference type="ARBA" id="ARBA00023180"/>
    </source>
</evidence>
<organism evidence="10">
    <name type="scientific">Trypanosoma brucei</name>
    <dbReference type="NCBI Taxonomy" id="5691"/>
    <lineage>
        <taxon>Eukaryota</taxon>
        <taxon>Discoba</taxon>
        <taxon>Euglenozoa</taxon>
        <taxon>Kinetoplastea</taxon>
        <taxon>Metakinetoplastina</taxon>
        <taxon>Trypanosomatida</taxon>
        <taxon>Trypanosomatidae</taxon>
        <taxon>Trypanosoma</taxon>
    </lineage>
</organism>
<evidence type="ECO:0000256" key="4">
    <source>
        <dbReference type="ARBA" id="ARBA00022622"/>
    </source>
</evidence>
<dbReference type="InterPro" id="IPR027446">
    <property type="entry name" value="VSG_C_dom_sf"/>
</dbReference>
<evidence type="ECO:0000256" key="3">
    <source>
        <dbReference type="ARBA" id="ARBA00022475"/>
    </source>
</evidence>
<protein>
    <submittedName>
        <fullName evidence="10">Variant surface glycoprotein</fullName>
    </submittedName>
</protein>
<dbReference type="VEuPathDB" id="TriTrypDB:Tb427_000494300"/>
<evidence type="ECO:0000256" key="7">
    <source>
        <dbReference type="ARBA" id="ARBA00023288"/>
    </source>
</evidence>
<evidence type="ECO:0000256" key="2">
    <source>
        <dbReference type="ARBA" id="ARBA00004609"/>
    </source>
</evidence>
<feature type="compositionally biased region" description="Polar residues" evidence="8">
    <location>
        <begin position="236"/>
        <end position="251"/>
    </location>
</feature>
<dbReference type="EMBL" id="KC434464">
    <property type="protein sequence ID" value="AGQ49808.1"/>
    <property type="molecule type" value="mRNA"/>
</dbReference>
<proteinExistence type="evidence at transcript level"/>
<evidence type="ECO:0000256" key="1">
    <source>
        <dbReference type="ARBA" id="ARBA00002523"/>
    </source>
</evidence>
<name>S5G3L8_9TRYP</name>
<feature type="signal peptide" evidence="9">
    <location>
        <begin position="1"/>
        <end position="30"/>
    </location>
</feature>
<evidence type="ECO:0000256" key="9">
    <source>
        <dbReference type="SAM" id="SignalP"/>
    </source>
</evidence>
<keyword evidence="6" id="KW-0325">Glycoprotein</keyword>
<keyword evidence="3" id="KW-1003">Cell membrane</keyword>
<dbReference type="AlphaFoldDB" id="S5G3L8"/>
<dbReference type="SUPFAM" id="SSF58087">
    <property type="entry name" value="Variant surface glycoprotein (N-terminal domain)"/>
    <property type="match status" value="1"/>
</dbReference>
<reference evidence="10" key="1">
    <citation type="journal article" date="2013" name="PLoS Pathog.">
        <title>Mosaic VSGs and the Scale of Trypanosoma brucei Antigenic Variation.</title>
        <authorList>
            <person name="Hall J.P."/>
            <person name="Wang H."/>
            <person name="Barry J.D."/>
        </authorList>
    </citation>
    <scope>NUCLEOTIDE SEQUENCE</scope>
    <source>
        <strain evidence="10">TREU927/4 GUTat 10.1</strain>
    </source>
</reference>
<reference evidence="10" key="2">
    <citation type="submission" date="2013-01" db="EMBL/GenBank/DDBJ databases">
        <authorList>
            <person name="Hall J.P.J."/>
            <person name="Barry J.D."/>
        </authorList>
    </citation>
    <scope>NUCLEOTIDE SEQUENCE</scope>
    <source>
        <strain evidence="10">TREU927/4 GUTat 10.1</strain>
    </source>
</reference>